<dbReference type="Gene3D" id="1.10.1200.80">
    <property type="entry name" value="Putative flavin oxidoreducatase, domain 2"/>
    <property type="match status" value="1"/>
</dbReference>
<keyword evidence="3" id="KW-0285">Flavoprotein</keyword>
<proteinExistence type="predicted"/>
<keyword evidence="5" id="KW-0819">tRNA processing</keyword>
<reference evidence="12" key="1">
    <citation type="submission" date="2018-06" db="EMBL/GenBank/DDBJ databases">
        <authorList>
            <person name="Zhirakovskaya E."/>
        </authorList>
    </citation>
    <scope>NUCLEOTIDE SEQUENCE</scope>
</reference>
<gene>
    <name evidence="12" type="ORF">MNBD_CHLOROFLEXI01-717</name>
</gene>
<dbReference type="InterPro" id="IPR013785">
    <property type="entry name" value="Aldolase_TIM"/>
</dbReference>
<dbReference type="PANTHER" id="PTHR45846:SF1">
    <property type="entry name" value="TRNA-DIHYDROURIDINE(47) SYNTHASE [NAD(P)(+)]-LIKE"/>
    <property type="match status" value="1"/>
</dbReference>
<dbReference type="AlphaFoldDB" id="A0A3B0VL33"/>
<dbReference type="InterPro" id="IPR001269">
    <property type="entry name" value="DUS_fam"/>
</dbReference>
<dbReference type="InterPro" id="IPR035587">
    <property type="entry name" value="DUS-like_FMN-bd"/>
</dbReference>
<dbReference type="GO" id="GO:0000049">
    <property type="term" value="F:tRNA binding"/>
    <property type="evidence" value="ECO:0007669"/>
    <property type="project" value="UniProtKB-KW"/>
</dbReference>
<evidence type="ECO:0000256" key="9">
    <source>
        <dbReference type="ARBA" id="ARBA00048205"/>
    </source>
</evidence>
<evidence type="ECO:0000256" key="4">
    <source>
        <dbReference type="ARBA" id="ARBA00022643"/>
    </source>
</evidence>
<comment type="function">
    <text evidence="1">Catalyzes the synthesis of 5,6-dihydrouridine (D), a modified base found in the D-loop of most tRNAs, via the reduction of the C5-C6 double bond in target uridines.</text>
</comment>
<evidence type="ECO:0000256" key="6">
    <source>
        <dbReference type="ARBA" id="ARBA00022857"/>
    </source>
</evidence>
<dbReference type="Pfam" id="PF01207">
    <property type="entry name" value="Dus"/>
    <property type="match status" value="1"/>
</dbReference>
<keyword evidence="6" id="KW-0521">NADP</keyword>
<keyword evidence="7" id="KW-0694">RNA-binding</keyword>
<evidence type="ECO:0000256" key="1">
    <source>
        <dbReference type="ARBA" id="ARBA00002790"/>
    </source>
</evidence>
<evidence type="ECO:0000256" key="8">
    <source>
        <dbReference type="ARBA" id="ARBA00023002"/>
    </source>
</evidence>
<protein>
    <submittedName>
        <fullName evidence="12">tRNA-dihydrouridine synthase DusB</fullName>
    </submittedName>
</protein>
<evidence type="ECO:0000313" key="12">
    <source>
        <dbReference type="EMBL" id="VAW32374.1"/>
    </source>
</evidence>
<dbReference type="SUPFAM" id="SSF51395">
    <property type="entry name" value="FMN-linked oxidoreductases"/>
    <property type="match status" value="1"/>
</dbReference>
<comment type="catalytic activity">
    <reaction evidence="9">
        <text>a 5,6-dihydrouridine in tRNA + NADP(+) = a uridine in tRNA + NADPH + H(+)</text>
        <dbReference type="Rhea" id="RHEA:23624"/>
        <dbReference type="Rhea" id="RHEA-COMP:13339"/>
        <dbReference type="Rhea" id="RHEA-COMP:13887"/>
        <dbReference type="ChEBI" id="CHEBI:15378"/>
        <dbReference type="ChEBI" id="CHEBI:57783"/>
        <dbReference type="ChEBI" id="CHEBI:58349"/>
        <dbReference type="ChEBI" id="CHEBI:65315"/>
        <dbReference type="ChEBI" id="CHEBI:74443"/>
    </reaction>
</comment>
<dbReference type="GO" id="GO:0017150">
    <property type="term" value="F:tRNA dihydrouridine synthase activity"/>
    <property type="evidence" value="ECO:0007669"/>
    <property type="project" value="InterPro"/>
</dbReference>
<dbReference type="InterPro" id="IPR024036">
    <property type="entry name" value="tRNA-dHydroUridine_Synthase_C"/>
</dbReference>
<accession>A0A3B0VL33</accession>
<evidence type="ECO:0000256" key="7">
    <source>
        <dbReference type="ARBA" id="ARBA00022884"/>
    </source>
</evidence>
<comment type="catalytic activity">
    <reaction evidence="10">
        <text>a 5,6-dihydrouridine in tRNA + NAD(+) = a uridine in tRNA + NADH + H(+)</text>
        <dbReference type="Rhea" id="RHEA:54452"/>
        <dbReference type="Rhea" id="RHEA-COMP:13339"/>
        <dbReference type="Rhea" id="RHEA-COMP:13887"/>
        <dbReference type="ChEBI" id="CHEBI:15378"/>
        <dbReference type="ChEBI" id="CHEBI:57540"/>
        <dbReference type="ChEBI" id="CHEBI:57945"/>
        <dbReference type="ChEBI" id="CHEBI:65315"/>
        <dbReference type="ChEBI" id="CHEBI:74443"/>
    </reaction>
</comment>
<dbReference type="CDD" id="cd02801">
    <property type="entry name" value="DUS_like_FMN"/>
    <property type="match status" value="1"/>
</dbReference>
<dbReference type="EMBL" id="UOEU01000350">
    <property type="protein sequence ID" value="VAW32374.1"/>
    <property type="molecule type" value="Genomic_DNA"/>
</dbReference>
<evidence type="ECO:0000256" key="10">
    <source>
        <dbReference type="ARBA" id="ARBA00048802"/>
    </source>
</evidence>
<evidence type="ECO:0000256" key="3">
    <source>
        <dbReference type="ARBA" id="ARBA00022630"/>
    </source>
</evidence>
<dbReference type="PIRSF" id="PIRSF006621">
    <property type="entry name" value="Dus"/>
    <property type="match status" value="1"/>
</dbReference>
<dbReference type="GO" id="GO:0050660">
    <property type="term" value="F:flavin adenine dinucleotide binding"/>
    <property type="evidence" value="ECO:0007669"/>
    <property type="project" value="InterPro"/>
</dbReference>
<feature type="domain" description="DUS-like FMN-binding" evidence="11">
    <location>
        <begin position="36"/>
        <end position="313"/>
    </location>
</feature>
<evidence type="ECO:0000256" key="2">
    <source>
        <dbReference type="ARBA" id="ARBA00022555"/>
    </source>
</evidence>
<evidence type="ECO:0000256" key="5">
    <source>
        <dbReference type="ARBA" id="ARBA00022694"/>
    </source>
</evidence>
<name>A0A3B0VL33_9ZZZZ</name>
<keyword evidence="4" id="KW-0288">FMN</keyword>
<keyword evidence="8" id="KW-0560">Oxidoreductase</keyword>
<sequence>MNGYQLPVVGDQYSVISERAAAFHVRDIPVYGDTILSPMAAYSDVPCRAICRRFGSAMNYTEFVPAEALLRQPNPLWRRLDSHPDGERPLTFQIFGHDARLILRAAQRIEAWGPDIIDINMGCAAPRISENGAGVGMMRQPKLIAETFRLLTKHLTVPITGKMRLGWDDASKNYLEIGKILVDNGAALIALHGRTRVQNYRGLADWDAIARLKQAVSVPVLGNGDVKTAADIDKLKAYTGCDGVMVGRAALGNPWIFARQEREAITFKDITAVIRQHLQESLAYYGNPAGLLTFRQHLKRYLSGLALKPFLRPMLATEDVAEFEDLLGVMETAVPHHLPIAQLMKIPRFPLPEKAN</sequence>
<evidence type="ECO:0000259" key="11">
    <source>
        <dbReference type="Pfam" id="PF01207"/>
    </source>
</evidence>
<dbReference type="Gene3D" id="3.20.20.70">
    <property type="entry name" value="Aldolase class I"/>
    <property type="match status" value="1"/>
</dbReference>
<keyword evidence="2" id="KW-0820">tRNA-binding</keyword>
<organism evidence="12">
    <name type="scientific">hydrothermal vent metagenome</name>
    <dbReference type="NCBI Taxonomy" id="652676"/>
    <lineage>
        <taxon>unclassified sequences</taxon>
        <taxon>metagenomes</taxon>
        <taxon>ecological metagenomes</taxon>
    </lineage>
</organism>
<dbReference type="PANTHER" id="PTHR45846">
    <property type="entry name" value="TRNA-DIHYDROURIDINE(47) SYNTHASE [NAD(P)(+)]-LIKE"/>
    <property type="match status" value="1"/>
</dbReference>